<dbReference type="OrthoDB" id="4070577at2759"/>
<dbReference type="InParanoid" id="I2H7N1"/>
<reference evidence="3 4" key="1">
    <citation type="journal article" date="2011" name="Proc. Natl. Acad. Sci. U.S.A.">
        <title>Evolutionary erosion of yeast sex chromosomes by mating-type switching accidents.</title>
        <authorList>
            <person name="Gordon J.L."/>
            <person name="Armisen D."/>
            <person name="Proux-Wera E."/>
            <person name="Oheigeartaigh S.S."/>
            <person name="Byrne K.P."/>
            <person name="Wolfe K.H."/>
        </authorList>
    </citation>
    <scope>NUCLEOTIDE SEQUENCE [LARGE SCALE GENOMIC DNA]</scope>
    <source>
        <strain evidence="4">ATCC 34711 / CBS 6284 / DSM 70876 / NBRC 10599 / NRRL Y-10934 / UCD 77-7</strain>
    </source>
</reference>
<keyword evidence="4" id="KW-1185">Reference proteome</keyword>
<dbReference type="HOGENOM" id="CLU_605768_0_0_1"/>
<dbReference type="EMBL" id="HE806323">
    <property type="protein sequence ID" value="CCH62383.1"/>
    <property type="molecule type" value="Genomic_DNA"/>
</dbReference>
<dbReference type="RefSeq" id="XP_004181902.1">
    <property type="nucleotide sequence ID" value="XM_004181854.1"/>
</dbReference>
<name>I2H7N1_HENB6</name>
<organism evidence="3 4">
    <name type="scientific">Henningerozyma blattae (strain ATCC 34711 / CBS 6284 / DSM 70876 / NBRC 10599 / NRRL Y-10934 / UCD 77-7)</name>
    <name type="common">Yeast</name>
    <name type="synonym">Tetrapisispora blattae</name>
    <dbReference type="NCBI Taxonomy" id="1071380"/>
    <lineage>
        <taxon>Eukaryota</taxon>
        <taxon>Fungi</taxon>
        <taxon>Dikarya</taxon>
        <taxon>Ascomycota</taxon>
        <taxon>Saccharomycotina</taxon>
        <taxon>Saccharomycetes</taxon>
        <taxon>Saccharomycetales</taxon>
        <taxon>Saccharomycetaceae</taxon>
        <taxon>Henningerozyma</taxon>
    </lineage>
</organism>
<feature type="compositionally biased region" description="Polar residues" evidence="2">
    <location>
        <begin position="1"/>
        <end position="21"/>
    </location>
</feature>
<dbReference type="eggNOG" id="ENOG502S4IW">
    <property type="taxonomic scope" value="Eukaryota"/>
</dbReference>
<dbReference type="GeneID" id="14497540"/>
<accession>I2H7N1</accession>
<dbReference type="KEGG" id="tbl:TBLA_0H00950"/>
<evidence type="ECO:0000313" key="4">
    <source>
        <dbReference type="Proteomes" id="UP000002866"/>
    </source>
</evidence>
<proteinExistence type="predicted"/>
<feature type="coiled-coil region" evidence="1">
    <location>
        <begin position="400"/>
        <end position="434"/>
    </location>
</feature>
<keyword evidence="1" id="KW-0175">Coiled coil</keyword>
<dbReference type="STRING" id="1071380.I2H7N1"/>
<feature type="region of interest" description="Disordered" evidence="2">
    <location>
        <begin position="100"/>
        <end position="138"/>
    </location>
</feature>
<dbReference type="AlphaFoldDB" id="I2H7N1"/>
<evidence type="ECO:0000256" key="2">
    <source>
        <dbReference type="SAM" id="MobiDB-lite"/>
    </source>
</evidence>
<evidence type="ECO:0000256" key="1">
    <source>
        <dbReference type="SAM" id="Coils"/>
    </source>
</evidence>
<feature type="region of interest" description="Disordered" evidence="2">
    <location>
        <begin position="1"/>
        <end position="26"/>
    </location>
</feature>
<feature type="region of interest" description="Disordered" evidence="2">
    <location>
        <begin position="143"/>
        <end position="162"/>
    </location>
</feature>
<feature type="compositionally biased region" description="Low complexity" evidence="2">
    <location>
        <begin position="200"/>
        <end position="209"/>
    </location>
</feature>
<evidence type="ECO:0000313" key="3">
    <source>
        <dbReference type="EMBL" id="CCH62383.1"/>
    </source>
</evidence>
<dbReference type="Proteomes" id="UP000002866">
    <property type="component" value="Chromosome 8"/>
</dbReference>
<sequence length="452" mass="50858">MSITENVTNKNNIDNKISKQSQMEEEDMELTLHRLLGSDDENDDTNKDWLDTKFLENKQLTLDSILGENSNENHNLFQFNDTQPIKDSNSKDLKRRQSILDPNDLFGDSMDDDSFATTNNNNNNEKSDTNNNVYKDFLSPASLSPSSIDDSSTSSSSNKLIQNNNTSTLTSLEDNFTHGLKLPPIVRAPTPSTTPPPPSTSTSTSASAPVPAPAPASTPVPEQSKIDVVNEAEKQLDTLIKPNFKKSTKKIVVASKYSSTNNNINTSITTNTTNNIKNTIIMPIAKKYLMKIQLLIFPKKYSNTTINNNTSTYKITKSNDLALKNKTKRKLSPVNNSNIPINLNTNDIKPIKYTNEFTMFQITEMKQRMINTNKLMLNFNYLKNGYSKICIELKKSINALRDSEIHRAHLADENEQLKNQLQQMKYQLSQYKLNDTNLPPSQDGTNETLGLF</sequence>
<feature type="compositionally biased region" description="Low complexity" evidence="2">
    <location>
        <begin position="143"/>
        <end position="157"/>
    </location>
</feature>
<feature type="compositionally biased region" description="Low complexity" evidence="2">
    <location>
        <begin position="117"/>
        <end position="138"/>
    </location>
</feature>
<protein>
    <submittedName>
        <fullName evidence="3">Uncharacterized protein</fullName>
    </submittedName>
</protein>
<feature type="region of interest" description="Disordered" evidence="2">
    <location>
        <begin position="181"/>
        <end position="223"/>
    </location>
</feature>
<gene>
    <name evidence="3" type="primary">TBLA0H00950</name>
    <name evidence="3" type="ORF">TBLA_0H00950</name>
</gene>